<dbReference type="SUPFAM" id="SSF50022">
    <property type="entry name" value="ISP domain"/>
    <property type="match status" value="1"/>
</dbReference>
<organism evidence="6 7">
    <name type="scientific">Aquabacter spiritensis</name>
    <dbReference type="NCBI Taxonomy" id="933073"/>
    <lineage>
        <taxon>Bacteria</taxon>
        <taxon>Pseudomonadati</taxon>
        <taxon>Pseudomonadota</taxon>
        <taxon>Alphaproteobacteria</taxon>
        <taxon>Hyphomicrobiales</taxon>
        <taxon>Xanthobacteraceae</taxon>
        <taxon>Aquabacter</taxon>
    </lineage>
</organism>
<dbReference type="GO" id="GO:0051213">
    <property type="term" value="F:dioxygenase activity"/>
    <property type="evidence" value="ECO:0007669"/>
    <property type="project" value="UniProtKB-KW"/>
</dbReference>
<proteinExistence type="predicted"/>
<dbReference type="PROSITE" id="PS51296">
    <property type="entry name" value="RIESKE"/>
    <property type="match status" value="1"/>
</dbReference>
<keyword evidence="3" id="KW-0408">Iron</keyword>
<dbReference type="Gene3D" id="2.102.10.10">
    <property type="entry name" value="Rieske [2Fe-2S] iron-sulphur domain"/>
    <property type="match status" value="1"/>
</dbReference>
<evidence type="ECO:0000256" key="1">
    <source>
        <dbReference type="ARBA" id="ARBA00022714"/>
    </source>
</evidence>
<evidence type="ECO:0000256" key="2">
    <source>
        <dbReference type="ARBA" id="ARBA00022723"/>
    </source>
</evidence>
<protein>
    <submittedName>
        <fullName evidence="6">3-phenylpropionate/trans-cinnamate dioxygenase ferredoxin subunit</fullName>
    </submittedName>
</protein>
<evidence type="ECO:0000259" key="5">
    <source>
        <dbReference type="PROSITE" id="PS51296"/>
    </source>
</evidence>
<sequence length="150" mass="16938">MSRYVIAPLKDFETRDRMIVTVAGRSIGVFRIDGEFFAVRNQCPHAGGPLCQGELGGIVRSSQPGEFDYARRGEFLRCPWHSWEFDLRTGRSWFDPDRVRVRAYEAAVLAGGEVIGCGVKEIEHEARQPGPYTVETYPIRVEDAYVVVDV</sequence>
<dbReference type="PANTHER" id="PTHR21496">
    <property type="entry name" value="FERREDOXIN-RELATED"/>
    <property type="match status" value="1"/>
</dbReference>
<dbReference type="OrthoDB" id="9794175at2"/>
<reference evidence="6 7" key="1">
    <citation type="submission" date="2019-03" db="EMBL/GenBank/DDBJ databases">
        <title>Genomic Encyclopedia of Type Strains, Phase IV (KMG-IV): sequencing the most valuable type-strain genomes for metagenomic binning, comparative biology and taxonomic classification.</title>
        <authorList>
            <person name="Goeker M."/>
        </authorList>
    </citation>
    <scope>NUCLEOTIDE SEQUENCE [LARGE SCALE GENOMIC DNA]</scope>
    <source>
        <strain evidence="6 7">DSM 9035</strain>
    </source>
</reference>
<dbReference type="GO" id="GO:0051537">
    <property type="term" value="F:2 iron, 2 sulfur cluster binding"/>
    <property type="evidence" value="ECO:0007669"/>
    <property type="project" value="UniProtKB-KW"/>
</dbReference>
<dbReference type="GO" id="GO:0046872">
    <property type="term" value="F:metal ion binding"/>
    <property type="evidence" value="ECO:0007669"/>
    <property type="project" value="UniProtKB-KW"/>
</dbReference>
<name>A0A4R3LTT2_9HYPH</name>
<dbReference type="EMBL" id="SMAI01000008">
    <property type="protein sequence ID" value="TCT03861.1"/>
    <property type="molecule type" value="Genomic_DNA"/>
</dbReference>
<dbReference type="AlphaFoldDB" id="A0A4R3LTT2"/>
<gene>
    <name evidence="6" type="ORF">EDC64_10826</name>
</gene>
<comment type="caution">
    <text evidence="6">The sequence shown here is derived from an EMBL/GenBank/DDBJ whole genome shotgun (WGS) entry which is preliminary data.</text>
</comment>
<dbReference type="PANTHER" id="PTHR21496:SF23">
    <property type="entry name" value="3-PHENYLPROPIONATE_CINNAMIC ACID DIOXYGENASE FERREDOXIN SUBUNIT"/>
    <property type="match status" value="1"/>
</dbReference>
<dbReference type="InterPro" id="IPR017941">
    <property type="entry name" value="Rieske_2Fe-2S"/>
</dbReference>
<dbReference type="RefSeq" id="WP_132032105.1">
    <property type="nucleotide sequence ID" value="NZ_SMAI01000008.1"/>
</dbReference>
<dbReference type="Pfam" id="PF00355">
    <property type="entry name" value="Rieske"/>
    <property type="match status" value="1"/>
</dbReference>
<feature type="domain" description="Rieske" evidence="5">
    <location>
        <begin position="4"/>
        <end position="115"/>
    </location>
</feature>
<keyword evidence="1" id="KW-0001">2Fe-2S</keyword>
<keyword evidence="4" id="KW-0411">Iron-sulfur</keyword>
<keyword evidence="2" id="KW-0479">Metal-binding</keyword>
<evidence type="ECO:0000313" key="7">
    <source>
        <dbReference type="Proteomes" id="UP000294664"/>
    </source>
</evidence>
<dbReference type="InterPro" id="IPR036922">
    <property type="entry name" value="Rieske_2Fe-2S_sf"/>
</dbReference>
<evidence type="ECO:0000256" key="3">
    <source>
        <dbReference type="ARBA" id="ARBA00023004"/>
    </source>
</evidence>
<keyword evidence="6" id="KW-0560">Oxidoreductase</keyword>
<accession>A0A4R3LTT2</accession>
<evidence type="ECO:0000256" key="4">
    <source>
        <dbReference type="ARBA" id="ARBA00023014"/>
    </source>
</evidence>
<evidence type="ECO:0000313" key="6">
    <source>
        <dbReference type="EMBL" id="TCT03861.1"/>
    </source>
</evidence>
<dbReference type="Proteomes" id="UP000294664">
    <property type="component" value="Unassembled WGS sequence"/>
</dbReference>
<keyword evidence="7" id="KW-1185">Reference proteome</keyword>
<keyword evidence="6" id="KW-0223">Dioxygenase</keyword>